<keyword evidence="2" id="KW-1185">Reference proteome</keyword>
<name>A0A210QPJ1_MIZYE</name>
<reference evidence="1 2" key="1">
    <citation type="journal article" date="2017" name="Nat. Ecol. Evol.">
        <title>Scallop genome provides insights into evolution of bilaterian karyotype and development.</title>
        <authorList>
            <person name="Wang S."/>
            <person name="Zhang J."/>
            <person name="Jiao W."/>
            <person name="Li J."/>
            <person name="Xun X."/>
            <person name="Sun Y."/>
            <person name="Guo X."/>
            <person name="Huan P."/>
            <person name="Dong B."/>
            <person name="Zhang L."/>
            <person name="Hu X."/>
            <person name="Sun X."/>
            <person name="Wang J."/>
            <person name="Zhao C."/>
            <person name="Wang Y."/>
            <person name="Wang D."/>
            <person name="Huang X."/>
            <person name="Wang R."/>
            <person name="Lv J."/>
            <person name="Li Y."/>
            <person name="Zhang Z."/>
            <person name="Liu B."/>
            <person name="Lu W."/>
            <person name="Hui Y."/>
            <person name="Liang J."/>
            <person name="Zhou Z."/>
            <person name="Hou R."/>
            <person name="Li X."/>
            <person name="Liu Y."/>
            <person name="Li H."/>
            <person name="Ning X."/>
            <person name="Lin Y."/>
            <person name="Zhao L."/>
            <person name="Xing Q."/>
            <person name="Dou J."/>
            <person name="Li Y."/>
            <person name="Mao J."/>
            <person name="Guo H."/>
            <person name="Dou H."/>
            <person name="Li T."/>
            <person name="Mu C."/>
            <person name="Jiang W."/>
            <person name="Fu Q."/>
            <person name="Fu X."/>
            <person name="Miao Y."/>
            <person name="Liu J."/>
            <person name="Yu Q."/>
            <person name="Li R."/>
            <person name="Liao H."/>
            <person name="Li X."/>
            <person name="Kong Y."/>
            <person name="Jiang Z."/>
            <person name="Chourrout D."/>
            <person name="Li R."/>
            <person name="Bao Z."/>
        </authorList>
    </citation>
    <scope>NUCLEOTIDE SEQUENCE [LARGE SCALE GENOMIC DNA]</scope>
    <source>
        <strain evidence="1 2">PY_sf001</strain>
    </source>
</reference>
<sequence>MEHGSSKMPGTQNNATGNIMAPRVASNDQQTPGKGGVSLSYMHGPPRIMPNYGNKRRSLLPKTKVSRVLLYDNITQQQMLDVKLSHIKLEKNRTTRLLDLHKRSFLLRQQKRQQQMQQVGVVLPEIDHPNKKQDILTRLTSQYSKRSVSSIGGRRSVTSAELETLKLPDLEISSNEHNNPHVIFKIKNASGITQIFHTIDNEGVFSDIVPLYKFYDKTTEDPRFQSLEGSLVRTAVSTDGFNELSASFKKEYPKFPVHLQEFIDENHAFGSSV</sequence>
<accession>A0A210QPJ1</accession>
<dbReference type="OrthoDB" id="6114324at2759"/>
<evidence type="ECO:0000313" key="2">
    <source>
        <dbReference type="Proteomes" id="UP000242188"/>
    </source>
</evidence>
<protein>
    <submittedName>
        <fullName evidence="1">Uncharacterized protein</fullName>
    </submittedName>
</protein>
<dbReference type="AlphaFoldDB" id="A0A210QPJ1"/>
<comment type="caution">
    <text evidence="1">The sequence shown here is derived from an EMBL/GenBank/DDBJ whole genome shotgun (WGS) entry which is preliminary data.</text>
</comment>
<organism evidence="1 2">
    <name type="scientific">Mizuhopecten yessoensis</name>
    <name type="common">Japanese scallop</name>
    <name type="synonym">Patinopecten yessoensis</name>
    <dbReference type="NCBI Taxonomy" id="6573"/>
    <lineage>
        <taxon>Eukaryota</taxon>
        <taxon>Metazoa</taxon>
        <taxon>Spiralia</taxon>
        <taxon>Lophotrochozoa</taxon>
        <taxon>Mollusca</taxon>
        <taxon>Bivalvia</taxon>
        <taxon>Autobranchia</taxon>
        <taxon>Pteriomorphia</taxon>
        <taxon>Pectinida</taxon>
        <taxon>Pectinoidea</taxon>
        <taxon>Pectinidae</taxon>
        <taxon>Mizuhopecten</taxon>
    </lineage>
</organism>
<evidence type="ECO:0000313" key="1">
    <source>
        <dbReference type="EMBL" id="OWF50650.1"/>
    </source>
</evidence>
<proteinExistence type="predicted"/>
<dbReference type="Proteomes" id="UP000242188">
    <property type="component" value="Unassembled WGS sequence"/>
</dbReference>
<gene>
    <name evidence="1" type="ORF">KP79_PYT18237</name>
</gene>
<dbReference type="EMBL" id="NEDP02002502">
    <property type="protein sequence ID" value="OWF50650.1"/>
    <property type="molecule type" value="Genomic_DNA"/>
</dbReference>